<evidence type="ECO:0000256" key="7">
    <source>
        <dbReference type="ARBA" id="ARBA00022692"/>
    </source>
</evidence>
<evidence type="ECO:0000256" key="4">
    <source>
        <dbReference type="ARBA" id="ARBA00022527"/>
    </source>
</evidence>
<proteinExistence type="inferred from homology"/>
<accession>A0AAD5NEV3</accession>
<dbReference type="SUPFAM" id="SSF56112">
    <property type="entry name" value="Protein kinase-like (PK-like)"/>
    <property type="match status" value="1"/>
</dbReference>
<evidence type="ECO:0000256" key="12">
    <source>
        <dbReference type="ARBA" id="ARBA00022840"/>
    </source>
</evidence>
<dbReference type="Pfam" id="PF08263">
    <property type="entry name" value="LRRNT_2"/>
    <property type="match status" value="1"/>
</dbReference>
<dbReference type="InterPro" id="IPR032675">
    <property type="entry name" value="LRR_dom_sf"/>
</dbReference>
<evidence type="ECO:0000256" key="15">
    <source>
        <dbReference type="ARBA" id="ARBA00023170"/>
    </source>
</evidence>
<dbReference type="EC" id="2.7.11.1" evidence="3"/>
<keyword evidence="4" id="KW-0723">Serine/threonine-protein kinase</keyword>
<keyword evidence="9" id="KW-0677">Repeat</keyword>
<dbReference type="Gene3D" id="3.80.10.10">
    <property type="entry name" value="Ribonuclease Inhibitor"/>
    <property type="match status" value="1"/>
</dbReference>
<keyword evidence="25" id="KW-1185">Reference proteome</keyword>
<comment type="subcellular location">
    <subcellularLocation>
        <location evidence="1">Membrane</location>
        <topology evidence="1">Single-pass type I membrane protein</topology>
    </subcellularLocation>
</comment>
<dbReference type="AlphaFoldDB" id="A0AAD5NEV3"/>
<dbReference type="SMART" id="SM00220">
    <property type="entry name" value="S_TKc"/>
    <property type="match status" value="1"/>
</dbReference>
<feature type="chain" id="PRO_5042176976" description="non-specific serine/threonine protein kinase" evidence="22">
    <location>
        <begin position="20"/>
        <end position="618"/>
    </location>
</feature>
<dbReference type="InterPro" id="IPR017441">
    <property type="entry name" value="Protein_kinase_ATP_BS"/>
</dbReference>
<evidence type="ECO:0000256" key="13">
    <source>
        <dbReference type="ARBA" id="ARBA00022989"/>
    </source>
</evidence>
<name>A0AAD5NEV3_ACENE</name>
<keyword evidence="14 21" id="KW-0472">Membrane</keyword>
<evidence type="ECO:0000256" key="6">
    <source>
        <dbReference type="ARBA" id="ARBA00022679"/>
    </source>
</evidence>
<dbReference type="GO" id="GO:0016020">
    <property type="term" value="C:membrane"/>
    <property type="evidence" value="ECO:0007669"/>
    <property type="project" value="UniProtKB-SubCell"/>
</dbReference>
<evidence type="ECO:0000256" key="19">
    <source>
        <dbReference type="PROSITE-ProRule" id="PRU10141"/>
    </source>
</evidence>
<comment type="catalytic activity">
    <reaction evidence="17">
        <text>L-threonyl-[protein] + ATP = O-phospho-L-threonyl-[protein] + ADP + H(+)</text>
        <dbReference type="Rhea" id="RHEA:46608"/>
        <dbReference type="Rhea" id="RHEA-COMP:11060"/>
        <dbReference type="Rhea" id="RHEA-COMP:11605"/>
        <dbReference type="ChEBI" id="CHEBI:15378"/>
        <dbReference type="ChEBI" id="CHEBI:30013"/>
        <dbReference type="ChEBI" id="CHEBI:30616"/>
        <dbReference type="ChEBI" id="CHEBI:61977"/>
        <dbReference type="ChEBI" id="CHEBI:456216"/>
        <dbReference type="EC" id="2.7.11.1"/>
    </reaction>
</comment>
<dbReference type="Pfam" id="PF07714">
    <property type="entry name" value="PK_Tyr_Ser-Thr"/>
    <property type="match status" value="1"/>
</dbReference>
<comment type="catalytic activity">
    <reaction evidence="18">
        <text>L-seryl-[protein] + ATP = O-phospho-L-seryl-[protein] + ADP + H(+)</text>
        <dbReference type="Rhea" id="RHEA:17989"/>
        <dbReference type="Rhea" id="RHEA-COMP:9863"/>
        <dbReference type="Rhea" id="RHEA-COMP:11604"/>
        <dbReference type="ChEBI" id="CHEBI:15378"/>
        <dbReference type="ChEBI" id="CHEBI:29999"/>
        <dbReference type="ChEBI" id="CHEBI:30616"/>
        <dbReference type="ChEBI" id="CHEBI:83421"/>
        <dbReference type="ChEBI" id="CHEBI:456216"/>
        <dbReference type="EC" id="2.7.11.1"/>
    </reaction>
</comment>
<feature type="compositionally biased region" description="Basic and acidic residues" evidence="20">
    <location>
        <begin position="578"/>
        <end position="600"/>
    </location>
</feature>
<evidence type="ECO:0000259" key="23">
    <source>
        <dbReference type="PROSITE" id="PS50011"/>
    </source>
</evidence>
<reference evidence="24" key="2">
    <citation type="submission" date="2023-02" db="EMBL/GenBank/DDBJ databases">
        <authorList>
            <person name="Swenson N.G."/>
            <person name="Wegrzyn J.L."/>
            <person name="Mcevoy S.L."/>
        </authorList>
    </citation>
    <scope>NUCLEOTIDE SEQUENCE</scope>
    <source>
        <strain evidence="24">91603</strain>
        <tissue evidence="24">Leaf</tissue>
    </source>
</reference>
<evidence type="ECO:0000256" key="9">
    <source>
        <dbReference type="ARBA" id="ARBA00022737"/>
    </source>
</evidence>
<keyword evidence="16" id="KW-0325">Glycoprotein</keyword>
<evidence type="ECO:0000256" key="22">
    <source>
        <dbReference type="SAM" id="SignalP"/>
    </source>
</evidence>
<evidence type="ECO:0000313" key="24">
    <source>
        <dbReference type="EMBL" id="KAI9153678.1"/>
    </source>
</evidence>
<evidence type="ECO:0000256" key="3">
    <source>
        <dbReference type="ARBA" id="ARBA00012513"/>
    </source>
</evidence>
<evidence type="ECO:0000256" key="11">
    <source>
        <dbReference type="ARBA" id="ARBA00022777"/>
    </source>
</evidence>
<dbReference type="InterPro" id="IPR013210">
    <property type="entry name" value="LRR_N_plant-typ"/>
</dbReference>
<keyword evidence="6" id="KW-0808">Transferase</keyword>
<dbReference type="EMBL" id="JAJSOW010000108">
    <property type="protein sequence ID" value="KAI9153678.1"/>
    <property type="molecule type" value="Genomic_DNA"/>
</dbReference>
<evidence type="ECO:0000256" key="14">
    <source>
        <dbReference type="ARBA" id="ARBA00023136"/>
    </source>
</evidence>
<sequence length="618" mass="68513">MGIISCVVAFLWFCTSANGLLSPKGVNYEVQALMGIKYSLRDPHGVLDNWDGDAVDPCSWTMVTCSPESLVIGLGTPSQNLSGTLSPSIGNLTNLQIVLLQNNNITGPIPSEIGRLSKLQTFDLSNNLFTGEIPPSLGRLRSLKYMRLNNNSLSRAIPMPLANMTQLVFLDLSFNNLSGPVPRFPAKTYNIVGNPLICATGSEPDCYGTQLMPMSMNLNSSQYIPSGRPRSHRISLVFGLSVGCLSLIVLVFGLAMWWRQRRNQQMFFDVKDRHHEEVSLGNLRRFQFRELQIATHNFSSKSILGKGGFGHVYKGILQDGTVVAVKRLKDGNAIGGEIQFQTEVEMISLAVHRNLLRLYGFCITPTERLLVYPYMSNGSVASRLKGKPVLDWGTRKRISLGAARGLLYLHEQCDPKIIHRDVKAANILLDDYCEAVVGDFGLAKLLDHQDTHVTTAVRGTVGHIAPEYLSTGQSSEKTDVFGFGILLLELITGQRALEFGKAANQKGAMLDWVKKIHQEKKLEVLVDKDLKTNYDRIELEEMVQVALLCTQYLPGHRPKMSEVVRMLEGDGLAERWEASQRAEATKGKPHEFSSSDRYSDLTDDSSLLVQAMELSGPR</sequence>
<reference evidence="24" key="1">
    <citation type="journal article" date="2022" name="Plant J.">
        <title>Strategies of tolerance reflected in two North American maple genomes.</title>
        <authorList>
            <person name="McEvoy S.L."/>
            <person name="Sezen U.U."/>
            <person name="Trouern-Trend A."/>
            <person name="McMahon S.M."/>
            <person name="Schaberg P.G."/>
            <person name="Yang J."/>
            <person name="Wegrzyn J.L."/>
            <person name="Swenson N.G."/>
        </authorList>
    </citation>
    <scope>NUCLEOTIDE SEQUENCE</scope>
    <source>
        <strain evidence="24">91603</strain>
    </source>
</reference>
<keyword evidence="15" id="KW-0675">Receptor</keyword>
<dbReference type="PANTHER" id="PTHR47988">
    <property type="entry name" value="SOMATIC EMBRYOGENESIS RECEPTOR KINASE 1"/>
    <property type="match status" value="1"/>
</dbReference>
<dbReference type="FunFam" id="3.80.10.10:FF:000021">
    <property type="entry name" value="Putative LRR receptor-like serine/threonine-protein kinase"/>
    <property type="match status" value="1"/>
</dbReference>
<dbReference type="GO" id="GO:0004674">
    <property type="term" value="F:protein serine/threonine kinase activity"/>
    <property type="evidence" value="ECO:0007669"/>
    <property type="project" value="UniProtKB-KW"/>
</dbReference>
<evidence type="ECO:0000256" key="1">
    <source>
        <dbReference type="ARBA" id="ARBA00004479"/>
    </source>
</evidence>
<dbReference type="InterPro" id="IPR000719">
    <property type="entry name" value="Prot_kinase_dom"/>
</dbReference>
<evidence type="ECO:0000256" key="8">
    <source>
        <dbReference type="ARBA" id="ARBA00022729"/>
    </source>
</evidence>
<dbReference type="Pfam" id="PF00560">
    <property type="entry name" value="LRR_1"/>
    <property type="match status" value="3"/>
</dbReference>
<dbReference type="PROSITE" id="PS00108">
    <property type="entry name" value="PROTEIN_KINASE_ST"/>
    <property type="match status" value="1"/>
</dbReference>
<evidence type="ECO:0000313" key="25">
    <source>
        <dbReference type="Proteomes" id="UP001064489"/>
    </source>
</evidence>
<dbReference type="Proteomes" id="UP001064489">
    <property type="component" value="Chromosome 11"/>
</dbReference>
<keyword evidence="8 22" id="KW-0732">Signal</keyword>
<dbReference type="FunFam" id="3.30.200.20:FF:000015">
    <property type="entry name" value="Somatic embryogenesis receptor kinase 1"/>
    <property type="match status" value="1"/>
</dbReference>
<evidence type="ECO:0000256" key="2">
    <source>
        <dbReference type="ARBA" id="ARBA00008684"/>
    </source>
</evidence>
<evidence type="ECO:0000256" key="20">
    <source>
        <dbReference type="SAM" id="MobiDB-lite"/>
    </source>
</evidence>
<protein>
    <recommendedName>
        <fullName evidence="3">non-specific serine/threonine protein kinase</fullName>
        <ecNumber evidence="3">2.7.11.1</ecNumber>
    </recommendedName>
</protein>
<dbReference type="GO" id="GO:0005524">
    <property type="term" value="F:ATP binding"/>
    <property type="evidence" value="ECO:0007669"/>
    <property type="project" value="UniProtKB-UniRule"/>
</dbReference>
<dbReference type="InterPro" id="IPR001611">
    <property type="entry name" value="Leu-rich_rpt"/>
</dbReference>
<dbReference type="InterPro" id="IPR001245">
    <property type="entry name" value="Ser-Thr/Tyr_kinase_cat_dom"/>
</dbReference>
<evidence type="ECO:0000256" key="17">
    <source>
        <dbReference type="ARBA" id="ARBA00047899"/>
    </source>
</evidence>
<dbReference type="PROSITE" id="PS00107">
    <property type="entry name" value="PROTEIN_KINASE_ATP"/>
    <property type="match status" value="1"/>
</dbReference>
<feature type="binding site" evidence="19">
    <location>
        <position position="326"/>
    </location>
    <ligand>
        <name>ATP</name>
        <dbReference type="ChEBI" id="CHEBI:30616"/>
    </ligand>
</feature>
<dbReference type="GO" id="GO:0048638">
    <property type="term" value="P:regulation of developmental growth"/>
    <property type="evidence" value="ECO:0007669"/>
    <property type="project" value="UniProtKB-ARBA"/>
</dbReference>
<feature type="signal peptide" evidence="22">
    <location>
        <begin position="1"/>
        <end position="19"/>
    </location>
</feature>
<dbReference type="FunFam" id="1.10.510.10:FF:000016">
    <property type="entry name" value="Somatic embryogenesis receptor-like kinase 1"/>
    <property type="match status" value="1"/>
</dbReference>
<keyword evidence="12 19" id="KW-0067">ATP-binding</keyword>
<keyword evidence="11" id="KW-0418">Kinase</keyword>
<dbReference type="InterPro" id="IPR011009">
    <property type="entry name" value="Kinase-like_dom_sf"/>
</dbReference>
<dbReference type="Gene3D" id="1.10.510.10">
    <property type="entry name" value="Transferase(Phosphotransferase) domain 1"/>
    <property type="match status" value="1"/>
</dbReference>
<organism evidence="24 25">
    <name type="scientific">Acer negundo</name>
    <name type="common">Box elder</name>
    <dbReference type="NCBI Taxonomy" id="4023"/>
    <lineage>
        <taxon>Eukaryota</taxon>
        <taxon>Viridiplantae</taxon>
        <taxon>Streptophyta</taxon>
        <taxon>Embryophyta</taxon>
        <taxon>Tracheophyta</taxon>
        <taxon>Spermatophyta</taxon>
        <taxon>Magnoliopsida</taxon>
        <taxon>eudicotyledons</taxon>
        <taxon>Gunneridae</taxon>
        <taxon>Pentapetalae</taxon>
        <taxon>rosids</taxon>
        <taxon>malvids</taxon>
        <taxon>Sapindales</taxon>
        <taxon>Sapindaceae</taxon>
        <taxon>Hippocastanoideae</taxon>
        <taxon>Acereae</taxon>
        <taxon>Acer</taxon>
    </lineage>
</organism>
<gene>
    <name evidence="24" type="ORF">LWI28_014896</name>
</gene>
<dbReference type="InterPro" id="IPR008271">
    <property type="entry name" value="Ser/Thr_kinase_AS"/>
</dbReference>
<feature type="region of interest" description="Disordered" evidence="20">
    <location>
        <begin position="578"/>
        <end position="604"/>
    </location>
</feature>
<keyword evidence="7 21" id="KW-0812">Transmembrane</keyword>
<dbReference type="Gene3D" id="3.30.200.20">
    <property type="entry name" value="Phosphorylase Kinase, domain 1"/>
    <property type="match status" value="1"/>
</dbReference>
<keyword evidence="5" id="KW-0433">Leucine-rich repeat</keyword>
<feature type="domain" description="Protein kinase" evidence="23">
    <location>
        <begin position="298"/>
        <end position="553"/>
    </location>
</feature>
<keyword evidence="10 19" id="KW-0547">Nucleotide-binding</keyword>
<comment type="caution">
    <text evidence="24">The sequence shown here is derived from an EMBL/GenBank/DDBJ whole genome shotgun (WGS) entry which is preliminary data.</text>
</comment>
<evidence type="ECO:0000256" key="18">
    <source>
        <dbReference type="ARBA" id="ARBA00048679"/>
    </source>
</evidence>
<dbReference type="SUPFAM" id="SSF52058">
    <property type="entry name" value="L domain-like"/>
    <property type="match status" value="1"/>
</dbReference>
<evidence type="ECO:0000256" key="21">
    <source>
        <dbReference type="SAM" id="Phobius"/>
    </source>
</evidence>
<dbReference type="PROSITE" id="PS50011">
    <property type="entry name" value="PROTEIN_KINASE_DOM"/>
    <property type="match status" value="1"/>
</dbReference>
<comment type="similarity">
    <text evidence="2">Belongs to the protein kinase superfamily. Ser/Thr protein kinase family.</text>
</comment>
<evidence type="ECO:0000256" key="5">
    <source>
        <dbReference type="ARBA" id="ARBA00022614"/>
    </source>
</evidence>
<feature type="transmembrane region" description="Helical" evidence="21">
    <location>
        <begin position="236"/>
        <end position="258"/>
    </location>
</feature>
<evidence type="ECO:0000256" key="16">
    <source>
        <dbReference type="ARBA" id="ARBA00023180"/>
    </source>
</evidence>
<evidence type="ECO:0000256" key="10">
    <source>
        <dbReference type="ARBA" id="ARBA00022741"/>
    </source>
</evidence>
<keyword evidence="13 21" id="KW-1133">Transmembrane helix</keyword>